<dbReference type="Proteomes" id="UP000059680">
    <property type="component" value="Chromosome 1"/>
</dbReference>
<name>A0A0P0VBR5_ORYSJ</name>
<dbReference type="Gramene" id="Os01t0904000-00">
    <property type="protein sequence ID" value="Os01t0904000-00"/>
    <property type="gene ID" value="Os01g0904000"/>
</dbReference>
<dbReference type="PaxDb" id="39947-A0A0P0VBR5"/>
<gene>
    <name evidence="2" type="ordered locus">Os01g0904000</name>
    <name evidence="2" type="ORF">OSNPB_010904000</name>
</gene>
<organism evidence="2 3">
    <name type="scientific">Oryza sativa subsp. japonica</name>
    <name type="common">Rice</name>
    <dbReference type="NCBI Taxonomy" id="39947"/>
    <lineage>
        <taxon>Eukaryota</taxon>
        <taxon>Viridiplantae</taxon>
        <taxon>Streptophyta</taxon>
        <taxon>Embryophyta</taxon>
        <taxon>Tracheophyta</taxon>
        <taxon>Spermatophyta</taxon>
        <taxon>Magnoliopsida</taxon>
        <taxon>Liliopsida</taxon>
        <taxon>Poales</taxon>
        <taxon>Poaceae</taxon>
        <taxon>BOP clade</taxon>
        <taxon>Oryzoideae</taxon>
        <taxon>Oryzeae</taxon>
        <taxon>Oryzinae</taxon>
        <taxon>Oryza</taxon>
        <taxon>Oryza sativa</taxon>
    </lineage>
</organism>
<feature type="compositionally biased region" description="Basic residues" evidence="1">
    <location>
        <begin position="21"/>
        <end position="33"/>
    </location>
</feature>
<proteinExistence type="predicted"/>
<sequence>MLLLRWFARAQLPLRAPLRPSVRRRHQRGHPPQHRPLPLAFPSASGSCGPATADADARGLIPPPRQGPAAPLGSHRGAADVKSHPFF</sequence>
<feature type="region of interest" description="Disordered" evidence="1">
    <location>
        <begin position="18"/>
        <end position="87"/>
    </location>
</feature>
<evidence type="ECO:0000256" key="1">
    <source>
        <dbReference type="SAM" id="MobiDB-lite"/>
    </source>
</evidence>
<reference evidence="3" key="1">
    <citation type="journal article" date="2005" name="Nature">
        <title>The map-based sequence of the rice genome.</title>
        <authorList>
            <consortium name="International rice genome sequencing project (IRGSP)"/>
            <person name="Matsumoto T."/>
            <person name="Wu J."/>
            <person name="Kanamori H."/>
            <person name="Katayose Y."/>
            <person name="Fujisawa M."/>
            <person name="Namiki N."/>
            <person name="Mizuno H."/>
            <person name="Yamamoto K."/>
            <person name="Antonio B.A."/>
            <person name="Baba T."/>
            <person name="Sakata K."/>
            <person name="Nagamura Y."/>
            <person name="Aoki H."/>
            <person name="Arikawa K."/>
            <person name="Arita K."/>
            <person name="Bito T."/>
            <person name="Chiden Y."/>
            <person name="Fujitsuka N."/>
            <person name="Fukunaka R."/>
            <person name="Hamada M."/>
            <person name="Harada C."/>
            <person name="Hayashi A."/>
            <person name="Hijishita S."/>
            <person name="Honda M."/>
            <person name="Hosokawa S."/>
            <person name="Ichikawa Y."/>
            <person name="Idonuma A."/>
            <person name="Iijima M."/>
            <person name="Ikeda M."/>
            <person name="Ikeno M."/>
            <person name="Ito K."/>
            <person name="Ito S."/>
            <person name="Ito T."/>
            <person name="Ito Y."/>
            <person name="Ito Y."/>
            <person name="Iwabuchi A."/>
            <person name="Kamiya K."/>
            <person name="Karasawa W."/>
            <person name="Kurita K."/>
            <person name="Katagiri S."/>
            <person name="Kikuta A."/>
            <person name="Kobayashi H."/>
            <person name="Kobayashi N."/>
            <person name="Machita K."/>
            <person name="Maehara T."/>
            <person name="Masukawa M."/>
            <person name="Mizubayashi T."/>
            <person name="Mukai Y."/>
            <person name="Nagasaki H."/>
            <person name="Nagata Y."/>
            <person name="Naito S."/>
            <person name="Nakashima M."/>
            <person name="Nakama Y."/>
            <person name="Nakamichi Y."/>
            <person name="Nakamura M."/>
            <person name="Meguro A."/>
            <person name="Negishi M."/>
            <person name="Ohta I."/>
            <person name="Ohta T."/>
            <person name="Okamoto M."/>
            <person name="Ono N."/>
            <person name="Saji S."/>
            <person name="Sakaguchi M."/>
            <person name="Sakai K."/>
            <person name="Shibata M."/>
            <person name="Shimokawa T."/>
            <person name="Song J."/>
            <person name="Takazaki Y."/>
            <person name="Terasawa K."/>
            <person name="Tsugane M."/>
            <person name="Tsuji K."/>
            <person name="Ueda S."/>
            <person name="Waki K."/>
            <person name="Yamagata H."/>
            <person name="Yamamoto M."/>
            <person name="Yamamoto S."/>
            <person name="Yamane H."/>
            <person name="Yoshiki S."/>
            <person name="Yoshihara R."/>
            <person name="Yukawa K."/>
            <person name="Zhong H."/>
            <person name="Yano M."/>
            <person name="Yuan Q."/>
            <person name="Ouyang S."/>
            <person name="Liu J."/>
            <person name="Jones K.M."/>
            <person name="Gansberger K."/>
            <person name="Moffat K."/>
            <person name="Hill J."/>
            <person name="Bera J."/>
            <person name="Fadrosh D."/>
            <person name="Jin S."/>
            <person name="Johri S."/>
            <person name="Kim M."/>
            <person name="Overton L."/>
            <person name="Reardon M."/>
            <person name="Tsitrin T."/>
            <person name="Vuong H."/>
            <person name="Weaver B."/>
            <person name="Ciecko A."/>
            <person name="Tallon L."/>
            <person name="Jackson J."/>
            <person name="Pai G."/>
            <person name="Aken S.V."/>
            <person name="Utterback T."/>
            <person name="Reidmuller S."/>
            <person name="Feldblyum T."/>
            <person name="Hsiao J."/>
            <person name="Zismann V."/>
            <person name="Iobst S."/>
            <person name="de Vazeille A.R."/>
            <person name="Buell C.R."/>
            <person name="Ying K."/>
            <person name="Li Y."/>
            <person name="Lu T."/>
            <person name="Huang Y."/>
            <person name="Zhao Q."/>
            <person name="Feng Q."/>
            <person name="Zhang L."/>
            <person name="Zhu J."/>
            <person name="Weng Q."/>
            <person name="Mu J."/>
            <person name="Lu Y."/>
            <person name="Fan D."/>
            <person name="Liu Y."/>
            <person name="Guan J."/>
            <person name="Zhang Y."/>
            <person name="Yu S."/>
            <person name="Liu X."/>
            <person name="Zhang Y."/>
            <person name="Hong G."/>
            <person name="Han B."/>
            <person name="Choisne N."/>
            <person name="Demange N."/>
            <person name="Orjeda G."/>
            <person name="Samain S."/>
            <person name="Cattolico L."/>
            <person name="Pelletier E."/>
            <person name="Couloux A."/>
            <person name="Segurens B."/>
            <person name="Wincker P."/>
            <person name="D'Hont A."/>
            <person name="Scarpelli C."/>
            <person name="Weissenbach J."/>
            <person name="Salanoubat M."/>
            <person name="Quetier F."/>
            <person name="Yu Y."/>
            <person name="Kim H.R."/>
            <person name="Rambo T."/>
            <person name="Currie J."/>
            <person name="Collura K."/>
            <person name="Luo M."/>
            <person name="Yang T."/>
            <person name="Ammiraju J.S.S."/>
            <person name="Engler F."/>
            <person name="Soderlund C."/>
            <person name="Wing R.A."/>
            <person name="Palmer L.E."/>
            <person name="de la Bastide M."/>
            <person name="Spiegel L."/>
            <person name="Nascimento L."/>
            <person name="Zutavern T."/>
            <person name="O'Shaughnessy A."/>
            <person name="Dike S."/>
            <person name="Dedhia N."/>
            <person name="Preston R."/>
            <person name="Balija V."/>
            <person name="McCombie W.R."/>
            <person name="Chow T."/>
            <person name="Chen H."/>
            <person name="Chung M."/>
            <person name="Chen C."/>
            <person name="Shaw J."/>
            <person name="Wu H."/>
            <person name="Hsiao K."/>
            <person name="Chao Y."/>
            <person name="Chu M."/>
            <person name="Cheng C."/>
            <person name="Hour A."/>
            <person name="Lee P."/>
            <person name="Lin S."/>
            <person name="Lin Y."/>
            <person name="Liou J."/>
            <person name="Liu S."/>
            <person name="Hsing Y."/>
            <person name="Raghuvanshi S."/>
            <person name="Mohanty A."/>
            <person name="Bharti A.K."/>
            <person name="Gaur A."/>
            <person name="Gupta V."/>
            <person name="Kumar D."/>
            <person name="Ravi V."/>
            <person name="Vij S."/>
            <person name="Kapur A."/>
            <person name="Khurana P."/>
            <person name="Khurana P."/>
            <person name="Khurana J.P."/>
            <person name="Tyagi A.K."/>
            <person name="Gaikwad K."/>
            <person name="Singh A."/>
            <person name="Dalal V."/>
            <person name="Srivastava S."/>
            <person name="Dixit A."/>
            <person name="Pal A.K."/>
            <person name="Ghazi I.A."/>
            <person name="Yadav M."/>
            <person name="Pandit A."/>
            <person name="Bhargava A."/>
            <person name="Sureshbabu K."/>
            <person name="Batra K."/>
            <person name="Sharma T.R."/>
            <person name="Mohapatra T."/>
            <person name="Singh N.K."/>
            <person name="Messing J."/>
            <person name="Nelson A.B."/>
            <person name="Fuks G."/>
            <person name="Kavchok S."/>
            <person name="Keizer G."/>
            <person name="Linton E."/>
            <person name="Llaca V."/>
            <person name="Song R."/>
            <person name="Tanyolac B."/>
            <person name="Young S."/>
            <person name="Ho-Il K."/>
            <person name="Hahn J.H."/>
            <person name="Sangsakoo G."/>
            <person name="Vanavichit A."/>
            <person name="de Mattos Luiz.A.T."/>
            <person name="Zimmer P.D."/>
            <person name="Malone G."/>
            <person name="Dellagostin O."/>
            <person name="de Oliveira A.C."/>
            <person name="Bevan M."/>
            <person name="Bancroft I."/>
            <person name="Minx P."/>
            <person name="Cordum H."/>
            <person name="Wilson R."/>
            <person name="Cheng Z."/>
            <person name="Jin W."/>
            <person name="Jiang J."/>
            <person name="Leong S.A."/>
            <person name="Iwama H."/>
            <person name="Gojobori T."/>
            <person name="Itoh T."/>
            <person name="Niimura Y."/>
            <person name="Fujii Y."/>
            <person name="Habara T."/>
            <person name="Sakai H."/>
            <person name="Sato Y."/>
            <person name="Wilson G."/>
            <person name="Kumar K."/>
            <person name="McCouch S."/>
            <person name="Juretic N."/>
            <person name="Hoen D."/>
            <person name="Wright S."/>
            <person name="Bruskiewich R."/>
            <person name="Bureau T."/>
            <person name="Miyao A."/>
            <person name="Hirochika H."/>
            <person name="Nishikawa T."/>
            <person name="Kadowaki K."/>
            <person name="Sugiura M."/>
            <person name="Burr B."/>
            <person name="Sasaki T."/>
        </authorList>
    </citation>
    <scope>NUCLEOTIDE SEQUENCE [LARGE SCALE GENOMIC DNA]</scope>
    <source>
        <strain evidence="3">cv. Nipponbare</strain>
    </source>
</reference>
<dbReference type="EMBL" id="AP014957">
    <property type="protein sequence ID" value="BAS75774.1"/>
    <property type="molecule type" value="Genomic_DNA"/>
</dbReference>
<protein>
    <submittedName>
        <fullName evidence="2">Os01g0904000 protein</fullName>
    </submittedName>
</protein>
<reference evidence="2 3" key="3">
    <citation type="journal article" date="2013" name="Rice">
        <title>Improvement of the Oryza sativa Nipponbare reference genome using next generation sequence and optical map data.</title>
        <authorList>
            <person name="Kawahara Y."/>
            <person name="de la Bastide M."/>
            <person name="Hamilton J.P."/>
            <person name="Kanamori H."/>
            <person name="McCombie W.R."/>
            <person name="Ouyang S."/>
            <person name="Schwartz D.C."/>
            <person name="Tanaka T."/>
            <person name="Wu J."/>
            <person name="Zhou S."/>
            <person name="Childs K.L."/>
            <person name="Davidson R.M."/>
            <person name="Lin H."/>
            <person name="Quesada-Ocampo L."/>
            <person name="Vaillancourt B."/>
            <person name="Sakai H."/>
            <person name="Lee S.S."/>
            <person name="Kim J."/>
            <person name="Numa H."/>
            <person name="Itoh T."/>
            <person name="Buell C.R."/>
            <person name="Matsumoto T."/>
        </authorList>
    </citation>
    <scope>NUCLEOTIDE SEQUENCE [LARGE SCALE GENOMIC DNA]</scope>
    <source>
        <strain evidence="3">cv. Nipponbare</strain>
    </source>
</reference>
<accession>A0A0P0VBR5</accession>
<keyword evidence="3" id="KW-1185">Reference proteome</keyword>
<evidence type="ECO:0000313" key="2">
    <source>
        <dbReference type="EMBL" id="BAS75774.1"/>
    </source>
</evidence>
<feature type="compositionally biased region" description="Basic and acidic residues" evidence="1">
    <location>
        <begin position="77"/>
        <end position="87"/>
    </location>
</feature>
<dbReference type="AlphaFoldDB" id="A0A0P0VBR5"/>
<reference evidence="2 3" key="2">
    <citation type="journal article" date="2013" name="Plant Cell Physiol.">
        <title>Rice Annotation Project Database (RAP-DB): an integrative and interactive database for rice genomics.</title>
        <authorList>
            <person name="Sakai H."/>
            <person name="Lee S.S."/>
            <person name="Tanaka T."/>
            <person name="Numa H."/>
            <person name="Kim J."/>
            <person name="Kawahara Y."/>
            <person name="Wakimoto H."/>
            <person name="Yang C.C."/>
            <person name="Iwamoto M."/>
            <person name="Abe T."/>
            <person name="Yamada Y."/>
            <person name="Muto A."/>
            <person name="Inokuchi H."/>
            <person name="Ikemura T."/>
            <person name="Matsumoto T."/>
            <person name="Sasaki T."/>
            <person name="Itoh T."/>
        </authorList>
    </citation>
    <scope>NUCLEOTIDE SEQUENCE [LARGE SCALE GENOMIC DNA]</scope>
    <source>
        <strain evidence="3">cv. Nipponbare</strain>
    </source>
</reference>
<evidence type="ECO:0000313" key="3">
    <source>
        <dbReference type="Proteomes" id="UP000059680"/>
    </source>
</evidence>
<dbReference type="InParanoid" id="A0A0P0VBR5"/>